<evidence type="ECO:0000259" key="4">
    <source>
        <dbReference type="PROSITE" id="PS51898"/>
    </source>
</evidence>
<dbReference type="EMBL" id="CAMXCT020003223">
    <property type="protein sequence ID" value="CAL1156491.1"/>
    <property type="molecule type" value="Genomic_DNA"/>
</dbReference>
<accession>A0A9P1G820</accession>
<dbReference type="SUPFAM" id="SSF53335">
    <property type="entry name" value="S-adenosyl-L-methionine-dependent methyltransferases"/>
    <property type="match status" value="2"/>
</dbReference>
<feature type="compositionally biased region" description="Acidic residues" evidence="2">
    <location>
        <begin position="1553"/>
        <end position="1564"/>
    </location>
</feature>
<dbReference type="InterPro" id="IPR011989">
    <property type="entry name" value="ARM-like"/>
</dbReference>
<dbReference type="SUPFAM" id="SSF50156">
    <property type="entry name" value="PDZ domain-like"/>
    <property type="match status" value="1"/>
</dbReference>
<dbReference type="CDD" id="cd00136">
    <property type="entry name" value="PDZ_canonical"/>
    <property type="match status" value="1"/>
</dbReference>
<dbReference type="Gene3D" id="1.25.10.10">
    <property type="entry name" value="Leucine-rich Repeat Variant"/>
    <property type="match status" value="2"/>
</dbReference>
<feature type="compositionally biased region" description="Basic and acidic residues" evidence="2">
    <location>
        <begin position="2112"/>
        <end position="2131"/>
    </location>
</feature>
<evidence type="ECO:0000256" key="2">
    <source>
        <dbReference type="SAM" id="MobiDB-lite"/>
    </source>
</evidence>
<feature type="region of interest" description="Disordered" evidence="2">
    <location>
        <begin position="4739"/>
        <end position="4773"/>
    </location>
</feature>
<feature type="compositionally biased region" description="Basic and acidic residues" evidence="2">
    <location>
        <begin position="4745"/>
        <end position="4754"/>
    </location>
</feature>
<dbReference type="CDD" id="cd00397">
    <property type="entry name" value="DNA_BRE_C"/>
    <property type="match status" value="1"/>
</dbReference>
<feature type="compositionally biased region" description="Low complexity" evidence="2">
    <location>
        <begin position="945"/>
        <end position="955"/>
    </location>
</feature>
<feature type="region of interest" description="Disordered" evidence="2">
    <location>
        <begin position="6676"/>
        <end position="6789"/>
    </location>
</feature>
<feature type="region of interest" description="Disordered" evidence="2">
    <location>
        <begin position="1520"/>
        <end position="1608"/>
    </location>
</feature>
<dbReference type="GO" id="GO:0015074">
    <property type="term" value="P:DNA integration"/>
    <property type="evidence" value="ECO:0007669"/>
    <property type="project" value="InterPro"/>
</dbReference>
<feature type="compositionally biased region" description="Low complexity" evidence="2">
    <location>
        <begin position="4345"/>
        <end position="4363"/>
    </location>
</feature>
<feature type="compositionally biased region" description="Acidic residues" evidence="2">
    <location>
        <begin position="1586"/>
        <end position="1595"/>
    </location>
</feature>
<feature type="compositionally biased region" description="Basic and acidic residues" evidence="2">
    <location>
        <begin position="1565"/>
        <end position="1585"/>
    </location>
</feature>
<feature type="compositionally biased region" description="Low complexity" evidence="2">
    <location>
        <begin position="1939"/>
        <end position="1950"/>
    </location>
</feature>
<reference evidence="5" key="1">
    <citation type="submission" date="2022-10" db="EMBL/GenBank/DDBJ databases">
        <authorList>
            <person name="Chen Y."/>
            <person name="Dougan E. K."/>
            <person name="Chan C."/>
            <person name="Rhodes N."/>
            <person name="Thang M."/>
        </authorList>
    </citation>
    <scope>NUCLEOTIDE SEQUENCE</scope>
</reference>
<dbReference type="InterPro" id="IPR001478">
    <property type="entry name" value="PDZ"/>
</dbReference>
<feature type="compositionally biased region" description="Polar residues" evidence="2">
    <location>
        <begin position="6750"/>
        <end position="6759"/>
    </location>
</feature>
<dbReference type="GO" id="GO:0006310">
    <property type="term" value="P:DNA recombination"/>
    <property type="evidence" value="ECO:0007669"/>
    <property type="project" value="UniProtKB-KW"/>
</dbReference>
<feature type="domain" description="Tyr recombinase" evidence="4">
    <location>
        <begin position="2998"/>
        <end position="3178"/>
    </location>
</feature>
<reference evidence="6 7" key="2">
    <citation type="submission" date="2024-05" db="EMBL/GenBank/DDBJ databases">
        <authorList>
            <person name="Chen Y."/>
            <person name="Shah S."/>
            <person name="Dougan E. K."/>
            <person name="Thang M."/>
            <person name="Chan C."/>
        </authorList>
    </citation>
    <scope>NUCLEOTIDE SEQUENCE [LARGE SCALE GENOMIC DNA]</scope>
</reference>
<organism evidence="5">
    <name type="scientific">Cladocopium goreaui</name>
    <dbReference type="NCBI Taxonomy" id="2562237"/>
    <lineage>
        <taxon>Eukaryota</taxon>
        <taxon>Sar</taxon>
        <taxon>Alveolata</taxon>
        <taxon>Dinophyceae</taxon>
        <taxon>Suessiales</taxon>
        <taxon>Symbiodiniaceae</taxon>
        <taxon>Cladocopium</taxon>
    </lineage>
</organism>
<dbReference type="PROSITE" id="PS50106">
    <property type="entry name" value="PDZ"/>
    <property type="match status" value="1"/>
</dbReference>
<dbReference type="PANTHER" id="PTHR33050">
    <property type="entry name" value="REVERSE TRANSCRIPTASE DOMAIN-CONTAINING PROTEIN"/>
    <property type="match status" value="1"/>
</dbReference>
<feature type="region of interest" description="Disordered" evidence="2">
    <location>
        <begin position="1825"/>
        <end position="1964"/>
    </location>
</feature>
<feature type="region of interest" description="Disordered" evidence="2">
    <location>
        <begin position="1780"/>
        <end position="1808"/>
    </location>
</feature>
<dbReference type="SUPFAM" id="SSF56349">
    <property type="entry name" value="DNA breaking-rejoining enzymes"/>
    <property type="match status" value="1"/>
</dbReference>
<comment type="caution">
    <text evidence="5">The sequence shown here is derived from an EMBL/GenBank/DDBJ whole genome shotgun (WGS) entry which is preliminary data.</text>
</comment>
<dbReference type="PANTHER" id="PTHR33050:SF7">
    <property type="entry name" value="RIBONUCLEASE H"/>
    <property type="match status" value="1"/>
</dbReference>
<protein>
    <submittedName>
        <fullName evidence="5">Uncharacterized protein</fullName>
    </submittedName>
</protein>
<dbReference type="InterPro" id="IPR036034">
    <property type="entry name" value="PDZ_sf"/>
</dbReference>
<dbReference type="EMBL" id="CAMXCT010003223">
    <property type="protein sequence ID" value="CAI4003116.1"/>
    <property type="molecule type" value="Genomic_DNA"/>
</dbReference>
<dbReference type="InterPro" id="IPR029063">
    <property type="entry name" value="SAM-dependent_MTases_sf"/>
</dbReference>
<keyword evidence="7" id="KW-1185">Reference proteome</keyword>
<dbReference type="GO" id="GO:0003677">
    <property type="term" value="F:DNA binding"/>
    <property type="evidence" value="ECO:0007669"/>
    <property type="project" value="InterPro"/>
</dbReference>
<evidence type="ECO:0000256" key="1">
    <source>
        <dbReference type="ARBA" id="ARBA00023172"/>
    </source>
</evidence>
<proteinExistence type="predicted"/>
<feature type="compositionally biased region" description="Basic and acidic residues" evidence="2">
    <location>
        <begin position="1902"/>
        <end position="1911"/>
    </location>
</feature>
<name>A0A9P1G820_9DINO</name>
<feature type="compositionally biased region" description="Basic and acidic residues" evidence="2">
    <location>
        <begin position="4761"/>
        <end position="4771"/>
    </location>
</feature>
<dbReference type="InterPro" id="IPR002104">
    <property type="entry name" value="Integrase_catalytic"/>
</dbReference>
<feature type="domain" description="PDZ" evidence="3">
    <location>
        <begin position="3255"/>
        <end position="3311"/>
    </location>
</feature>
<dbReference type="InterPro" id="IPR011010">
    <property type="entry name" value="DNA_brk_join_enz"/>
</dbReference>
<dbReference type="InterPro" id="IPR013762">
    <property type="entry name" value="Integrase-like_cat_sf"/>
</dbReference>
<dbReference type="Gene3D" id="1.10.443.10">
    <property type="entry name" value="Intergrase catalytic core"/>
    <property type="match status" value="1"/>
</dbReference>
<sequence length="6789" mass="752608">MLMACGFHRHIFNYERLESLSVVSAIYLCDLCRQVANTDAVVRATLLEEMIFSVLTDAWVVYLEDPRLAPHLALMCSSFCYHADSHQEFVLQGGVRLVIQMYSKSKVEHVRLCCLLCLLYLAESGSSQRAIAQEKGVKMLLTACENETHIDLIVNALKALIPFACSDEFRPQLGMDGALDTFSAFMFSDQLQLQQLGIYLLQNLLEFRENRRIFLGFSDEKKCEEDYLESLLRLLPRVSTGQPQRIKSMKKTKEKKEPEVVLSDHDPFVCRCCIHCIALLSLEHNLTSFQRLVDLTLPKLLFDLFHSEQIDKSSGEAVVLFFANILHSSKQIQAQIMKGADIVQLLLSGRDMLFSPHTVSRCLSALLCVARIPDFKRVVLSHLDLLMADINANLNMEERDEHFYQIAALQCALLSELVRASYEYHEQMAKSGIVEALLVFITMAGKDLNDKVCVELLMGAVFGIAALVGSPTGGEHSNSAGMASLIYPATRLQLLMSLLRLPQADVNEAFHSGTVGLRTLQRVIYPNITTEELHVDSMDFLSFLGNCAIKPANFIYRNVIRTVCLLLSHHEMGPRVQQALEASNVVPTCLFAMKDCEDTYVQVYGFLLVANFSRDKSLLYNFLNESQVINELLTTIRRSAAHANAAEVVPPVRDTLSSVTGPWSSSAVARNRYMLAMSALTNFAERVKEKFRGDDGEIPVNPDMKDDGGLVISNRITLNKLTSTCMKELDTLGMERKLGELTPTEEFVAMLRVLVCANNFMAKVELEDPGRGGEVKLEAMDVRDQAISGHKVGPSKLRPWRPWPVLFGLAMQIFVKTLTGTTITLTVQPDTKIDPSLNFDRFTPSGNHGITLAKILGEASQVVEDVVSAAEKMVEFWKSSEGLAVKQYVEEKVIRHPRNSSGSPDGFHRVRMDSDELVASVDELLIEVSRFFILKAVNRDTAAPAAAKPKAVTVASDSETGDEAQLSQSLVDHMASDSESCDEEAGLSPSLEVEAQTGKAQSHEGIQLSPSLKVDQEMANDAGTCDEEAARSPSLEELSPSWEVDQVMASDTPKCDEEAPLSASLEVDQELKVAAVKQAAVKEMANDAGTCDEEAARSPSLEELSPSWEVDQVMASDTPKCDEEAPLSASLEVDQELKVAAVKQAAVKEMANDAGTCDEEAARSPSLEELSPSWEVDQVMASDTPKCDEEAPLSVSLEVDQAHTGNVQRCDEGAQLSPSWEVDQVWHALLLFPQIYYQLCISLSNEMICHDPRSDDKNQAKRYMLTFKKYIKLFGKGPPDLFWPLPEGCISDPELITDKPSVKGMIQEKEGIPACQQNHQVLQLPTMAAPAESSYVNLLGEEAKAKDALAGHSVQLPAGEFQKNVQSLSMLHSKTQGMLEVVKLSLNQGQASSLVAAIVECLTGLTFLSPLSIRAPLVAYRISLGCPEWLQPSLMALIANALADPARIKQFEEDEPECMLRARSDHLFPMLATSTLEIRQKVLGVTLQLLKRRWSSAGVRAVAEEATLSCARFVRALHNLDSSGPSREPPPRRDGGDREHRDRDQEGRASEYTYDEESEEEAEEEPPRTEVKKEEREVKERHEEPPESESTEEELGINGTAGREKIPLGQVIAGEAEWLGDLEEEEGPPGSSPAAIAELLASQEKPKKPTRYNVAEADFWRTRHIPPGSVISFVDPDHRESAPPLSAVLVTETVSRQSGMWLTVKSLGAETAEEKKKVDGYFKGSRKKVHICCLGPDGICPMDDEDALHLQRFHWFPPGDFTAEWLTAAAKKLVKKGAEKELESGRDPLFPTEDRGAEEVPGGPSTIEQRLSALRGPGRRVSFAAHPTVVSASRQAEGREAAKDGAGGGHRALAPVVAPPLGKVKDEEPQWISDSEQSTEAAKKTKKRSLAMTLAKAAKLRNAQEEKEEKRKKSRSRSPGKKKKKKRKKKSSDSEESADSAGHSSSSETSLMAPLKKRSRKSPGSVYRMLEQTAVERLSADGVVEEGYEAAGLRGQRPKMLTFFQLVLRPALDARSRDCKELSLLSRSLDLLREGRLAELADVLASRLIAVDTAGRQGWHVARHLEVYGEEEENSAPPHVLLAAQKHARQVDKAGGKGSWSPAAAQWSSYEQRPKGKGGERQAERPEEEGSRGIVLGMPGTVASVPGGPRAEPHGVQDVGITQGTGAEVATSLSSPVEGAMGTNSTIASFPEVESCHTGESSRAARPNSRAEWLLRLTEVSNLIELGGKLAWGLRAGFLSLESDRARPTRGATSSRGSLFPLPILFPEGELWMDSGGGPLSLTEAAVQCWVAVGCAAMNSLYGHPKGGMQRKPGKMHEVVLDSLRAKVRRFLEGEDAGALDEDLQALAMNAWTSAGILTAEDKQVLGSTSAVELGVRLDGRRGLLGASPERLLKTIFATLYLLGKQLWSRKETQIVLGRWVFILQFRRAAMGMLSKSWQVIESPWPSKPKLQVLQRELMGLICLGPLLQADLMATYDGQVVSRSAWPDMIELHDVELIDLKEIERWAGLFPHVVEVHMFAGFPCVHLSSARAFRQNLEGEGSRLFWKLLEVIQWVQQVFSVQAKVKWCVENVASMDEAARQTISSELEVSPIKLDPSDVLPYSRPRFAWSSETLFEMEGLQLWTEKEYVRAYMSGPGVETHQWIRPGWTWEAHQGACFPTFMKSIKRSRPPPAPAGLERTSQQTQERWRLDQFRYPPYQYKEQFLLHQAGKEPRLLDSSEREILLGFGAGHTSTCMSASEAKKNWRDYEDARCSLCGDSFSIPSFAVMASQMACELAPRMPPAKIIARLGLAPGCSAHPSVDVPMSRLLSYGGDADRPYMLEELTRHLGLSVNHTGCDVRITTGAVLGNKPAAHASARAWWWQWKHLFKVRWLFKSHINYLEMKMHLPRIVLAAKTREGRQRQRKGVRLRDFTITKKTRLRYEAAVGRILPFLEAQHNLQDMDGVVSDFMELQWSRGETVGWIADVLSGLHFYWPELRGMLRHSWRLFRQWRKVEAPQQAPPMTVWIVKAVVARAVERHELAFGALVALGFHCLLRTGELLALQFKDLELSTSTGVITLYSSKSGLRTGTEEAVAVRDPLVLNLLRTLASVSMFSRGQKLWEFSAQCFRQKFSDYMRFFRISHLSMKPYSLRRGGATYLLQEGLPLDVILVRGRWRSLNVARLYLQDGLAQIPRLRVDPLEMMNSLQMPQLGSALEHVAERFFHCQEFIVNSGVFRICKRAFLRDVLRHCAVLFHRVKLKSEEPVKDEDKFDYYEVVFEPDDAPPLGLRIGWELPPQLAKVLPNSRAARVGTELRPGDELVEVNGTDVTELEQGDIEPMFEARPLKLLFRRRPEPSKEPLEEKQEEGMRTVGNIRIEAVSKVQAYGDPAQYLECFNLAVLVIHNLAVHAGNLELLHSEPRILRVLLEVMPADATSPSLRRLIFSTLTCLCQERAVSGRIFHAMAEYFQNCQKTDASLHKYIMCCANLYYTSMSREEVKPDRSMLMFVSRMSAEEDAMVARRALIEILHGMSQAPSELRRKFLSREIMVLACSYMENPIPEIQIRAFESMYFCTLGACAPELWSDLDILARMVRAAGQAQSVAEENSADVLLRKHADALWEISLRALHHCLQYEVGRTVDCVGASDEDTRFLGRILGRSEVTPGHILVDWKGWQSRALDFFRAHPAVAAAALTRSERLVIKGAKEAFAVVHYKAATQVRDLGGQPCTHCGEWTGCYCEGCTGVPTAVCTTCDQEKLLCHSCLEAGHLYADVERVGQEGLIEVTGFHDERGQFIRLDAPVQIPAGEVPRNRDGTFNVEELMAFIQCGQRPGRQHGPQPCASPGRELEALTGQKMEAQGAMKVAVAWTNARRCSLQATEVPDGPPSNKVRKLTPSGLQAPLHAPMVTHAATVDAFAREDAMKQAKLDQLFVLVVENVVDLAELQMTPAKLADPMARQAFKNTLMTGASRLSGQRLGALSSALKRWLKYCAAHAHDARQPGPLVIADFLREVSSGGPTAAASMHASLRWFADNFGAAFSMEHWAVKHYRFHAVHHTGKQAPELEPWEFINLAILMTRVQGSHKVLVAFILMVATGCIRFEHVQRSHLVRLHGAWVEFECSQGKARKQGARPGYHWGVPQVTMNGQHMTKVLQEFFTHEFNQDHKFLLPALALEAEDLWEITEATPFITNKPMSRARFLEVMRGALVQVGVDFAQAQAATFNKLRRFMPTMANVMELPDLDLQSIGNWTELPAGGGRDPSARKPRGVLPMGVHYAGSKVLRSLQVKQRCVDRLLALYHRKRPELAMTEQGYLCRDAWQWAEVAALHQSLPEELTPLAQTATLGAIEVDPGGLDGVEKPETEQAVELPLKATASSSSEASTDESSSASDESADAQDLCGVLADSSAPEDLSWLRQGKKVHLVREEVEGRAVPWCRDFAFRQDPAERGRGFTLTPRAVDVLVTTSNFVARAPTFTMSRIDVHQHDKGLAACWAGANLKPDWTAAYTKVHQVLTLDDFIYMVKASDWEQSLGDLLSQVPELKDNRIAEARFKSAYEAGQQALKHAAQSAPKTEDLDEALPDSTVQQLNTDWTRRYNLQFDSVLEPSEQLRARVYREFKKGTMTVVDMKKVRSVLTMAQPKHSDSIALPGGLQLQLEKEVSVSLRSVTDYYFAMRVLAHAWAWAGNYLVQVDKQSVLFMDLSCALHYCDRALKDTMEFGGGSPLWLQRNDSLTRGKMATYIRRGQPGQWALDSALRDTHLEWRSPAVQPLAEVPESKQSKRPPEPPAPTTDRKRQVKGDSFRTVSQVKGGQKICKPWNDGRGCTDPKCQALHCCDVRMDDKPLAESWEPHRTVLLHDEPGTTSAVLPAELSQRLHGAKPVTWRGRGDLAQVPWTSPPRGTWLVLDLWAGYSGLCVALLQLGMHFFAAAAECDADARRVAHENMPNIVHVERVEALTAQAFQPYVARLRDEFLALPEMGDRELVVFLENVGSMPSDVRRAYSSWLGGDPILIDSATCGWVQRRRLYWLVSTSRSIAPCLAPPSCWDWVPQDSGVPSLAYVGEKPLPNKCFFHQGFGPLLDPKTVVKSGGSGAMHPFTREFFHPTDRTASSSAAAVERFLSDARQFPPSAYEERSFDSVPGDAPLKRQRQNSLIGNGFHVFSVLAVLCFLPQLLEAKVVPHLMSADELSLHERVQHTVWEPGRLRHFPQLVSASDVANELPGLFPHCVLSPGLVADVMRRLEHCELTELQGYMAWCKIRGLPVDDMGPQHMTRMDRARVYSGLTGQRHAADSSKGLDHLLAPGLGKLGHMEASSQLPSPFRPTDWPEQDVMFVVDALCVWRQYLPAYARRLRQVLKSVALALSPVEDALAQWRSESARRVAATKRPAFIAAMTILLRWPDLTQGQCLVTGYPIVGEIEPSGLFRPIAAKEVEPLDKWLVDAGAIVDALVQSRPPRHAADILEQTLAEQQKGFCSPLYTRAAMDRMFGPNAWRPLERFQIVQADNKKRMIDNGRRTHHNAHTSMQETIFTVSIDFVAAVAASLCKRLTTHTSTGTVPDWLRLRLGTDDLPDAYRGLPVCEPHQRFSIVAILVPDCGWRFTVLWGLAFGLESAVVSFNRFPQLGIAIARRCVLSMGAAYFDDELALEAVADADVSQVGLRLVFQLMGAPPQPEKGFKPTPNRHYLGTSVHTGDVNDRGVVRVQPKATTVSKVLARLDQILSSGQLSRDDAGKLRGDVTWLFTMCSGHLGKLAGPALTAHQFGDSSLLQPDERRQLEVLRLAVLRSKPRDIPVHIQCAQVTRVYSDASFEEGVLRLGWVIFPPTSVPVGGTSVVPPSVIAHWKPRTQQIYPGETLAAVVVPALCPTVLCNADVRWFFDNESAVSALIRASTAEPDVLILVQQAHLQFNDLRMRTWIEWIDSASNPADGLSRLGLLDEWTATQPWHVQEFSFPLLSDPATFLAQLAAPIGGNFLGAFPKDLDRYLMELLVDGRKPPELHKVAADLIAGLLQSSISGNLWTRWRGLGVGERLVGWFKVHGKKFLESDMDEATRRSAADSLDAMLHMVLFAVEVDSSMVVALVAEDVLGCIAHRLEELSASYKRWNDLAGGHKLTEDLEAERAWQMRSSEDLPPLPPGQHRPSADEVARADASFRIIAQLLTALVANEHGLSAGDPMGETCWGSVGQKPGEQAMSALHLKAPLVALLELPTATLRVPVMLVLCAMASNQASCQVLMKSQQFLGVLRRMEKKLGTVGEAPPVKEEVEYLVCILDRSCCHPELAKIAQEQLFRLLCVLPSRAETLASRLMALRALSRCSLVAPQCMNEFGIEGVACLQYIMAVSSCLSLGGSETAEKAAVRRRLIQEVKESLATHPPLAPLVEHFSRTILCQAVSVSRTCCHGAYEQLDLLGMLKDLQDSFEDAVSSFDALVLSSAIPCDVPGKMVGSWEGNKLETTAAELMNKLVALLHVLLCTMFRHGRPPHAYTKDPEEAKEKANGGFKESEVKSAVDGLMQVLDKVQAMLLLGGHTMDKKGKSTFLANLLASDIRVLFYLTALLREASCKPLESPFLRVTRSTAYFEVLNACINLALKRFQRESKGPPPRDLCAKKGGPTDSPLTQHMDDFDLGLIFEHLIVCLRHTLVQAMYVAPEVSTKLLPWAWISQERLPMHQEVMNWLPQIVKRYKETSAIRTETLRYFACAASYECAPFARPSDASLEFEEEEKTEMRVETPPDSAPGIPGADVGPAASDGDADSVIGVDGGRGQVPDTVEDLAAREPEVDGMAEPSGTLPTESSSMEPSIDPSIRNLARKKNRRGLWMGRPESPMTS</sequence>
<dbReference type="SMART" id="SM00228">
    <property type="entry name" value="PDZ"/>
    <property type="match status" value="1"/>
</dbReference>
<dbReference type="Gene3D" id="2.30.42.10">
    <property type="match status" value="1"/>
</dbReference>
<evidence type="ECO:0000313" key="7">
    <source>
        <dbReference type="Proteomes" id="UP001152797"/>
    </source>
</evidence>
<dbReference type="Gene3D" id="3.10.20.90">
    <property type="entry name" value="Phosphatidylinositol 3-kinase Catalytic Subunit, Chain A, domain 1"/>
    <property type="match status" value="1"/>
</dbReference>
<feature type="compositionally biased region" description="Basic residues" evidence="2">
    <location>
        <begin position="1912"/>
        <end position="1930"/>
    </location>
</feature>
<keyword evidence="1" id="KW-0233">DNA recombination</keyword>
<dbReference type="InterPro" id="IPR052055">
    <property type="entry name" value="Hepadnavirus_pol/RT"/>
</dbReference>
<dbReference type="OrthoDB" id="422942at2759"/>
<dbReference type="PROSITE" id="PS51898">
    <property type="entry name" value="TYR_RECOMBINASE"/>
    <property type="match status" value="1"/>
</dbReference>
<evidence type="ECO:0000259" key="3">
    <source>
        <dbReference type="PROSITE" id="PS50106"/>
    </source>
</evidence>
<feature type="region of interest" description="Disordered" evidence="2">
    <location>
        <begin position="972"/>
        <end position="991"/>
    </location>
</feature>
<dbReference type="Proteomes" id="UP001152797">
    <property type="component" value="Unassembled WGS sequence"/>
</dbReference>
<evidence type="ECO:0000313" key="5">
    <source>
        <dbReference type="EMBL" id="CAI4003116.1"/>
    </source>
</evidence>
<feature type="region of interest" description="Disordered" evidence="2">
    <location>
        <begin position="945"/>
        <end position="966"/>
    </location>
</feature>
<feature type="region of interest" description="Disordered" evidence="2">
    <location>
        <begin position="2091"/>
        <end position="2159"/>
    </location>
</feature>
<feature type="compositionally biased region" description="Basic and acidic residues" evidence="2">
    <location>
        <begin position="1780"/>
        <end position="1798"/>
    </location>
</feature>
<feature type="compositionally biased region" description="Basic and acidic residues" evidence="2">
    <location>
        <begin position="1529"/>
        <end position="1549"/>
    </location>
</feature>
<feature type="region of interest" description="Disordered" evidence="2">
    <location>
        <begin position="4340"/>
        <end position="4368"/>
    </location>
</feature>
<gene>
    <name evidence="5" type="ORF">C1SCF055_LOCUS29009</name>
</gene>
<evidence type="ECO:0000313" key="6">
    <source>
        <dbReference type="EMBL" id="CAL4790428.1"/>
    </source>
</evidence>
<dbReference type="EMBL" id="CAMXCT030003223">
    <property type="protein sequence ID" value="CAL4790428.1"/>
    <property type="molecule type" value="Genomic_DNA"/>
</dbReference>
<dbReference type="SUPFAM" id="SSF48371">
    <property type="entry name" value="ARM repeat"/>
    <property type="match status" value="3"/>
</dbReference>
<dbReference type="InterPro" id="IPR016024">
    <property type="entry name" value="ARM-type_fold"/>
</dbReference>
<dbReference type="Gene3D" id="3.40.50.150">
    <property type="entry name" value="Vaccinia Virus protein VP39"/>
    <property type="match status" value="1"/>
</dbReference>